<dbReference type="KEGG" id="madi:A7U43_24875"/>
<dbReference type="Gene3D" id="2.30.110.10">
    <property type="entry name" value="Electron Transport, Fmn-binding Protein, Chain A"/>
    <property type="match status" value="1"/>
</dbReference>
<dbReference type="OrthoDB" id="7062584at2"/>
<name>A0A172USA4_9MYCO</name>
<evidence type="ECO:0000313" key="2">
    <source>
        <dbReference type="Proteomes" id="UP000077143"/>
    </source>
</evidence>
<gene>
    <name evidence="1" type="ORF">A7U43_24875</name>
</gene>
<evidence type="ECO:0000313" key="1">
    <source>
        <dbReference type="EMBL" id="ANE82057.1"/>
    </source>
</evidence>
<sequence length="149" mass="16195">MTDETRQMSILSVPQCWDLLSGTSLGRLVTSVDGNPGIFPVNFAVQERTILFRTASGTKLVSSAINNSVLFEADGYDREHGWSVIVAGVARLLRSDEEISEAERAALVPWTGSDKEHFVRIRPRGVTGRRFPFVGAPAQPAAVEDPVLG</sequence>
<accession>A0A172USA4</accession>
<protein>
    <submittedName>
        <fullName evidence="1">Pyridoxamine 5'-phosphate oxidase</fullName>
    </submittedName>
</protein>
<organism evidence="1 2">
    <name type="scientific">Mycobacterium adipatum</name>
    <dbReference type="NCBI Taxonomy" id="1682113"/>
    <lineage>
        <taxon>Bacteria</taxon>
        <taxon>Bacillati</taxon>
        <taxon>Actinomycetota</taxon>
        <taxon>Actinomycetes</taxon>
        <taxon>Mycobacteriales</taxon>
        <taxon>Mycobacteriaceae</taxon>
        <taxon>Mycobacterium</taxon>
    </lineage>
</organism>
<dbReference type="InterPro" id="IPR012349">
    <property type="entry name" value="Split_barrel_FMN-bd"/>
</dbReference>
<dbReference type="Pfam" id="PF12900">
    <property type="entry name" value="Pyridox_ox_2"/>
    <property type="match status" value="1"/>
</dbReference>
<dbReference type="RefSeq" id="WP_068000278.1">
    <property type="nucleotide sequence ID" value="NZ_CP015596.1"/>
</dbReference>
<dbReference type="AlphaFoldDB" id="A0A172USA4"/>
<dbReference type="STRING" id="1682113.A7U43_24875"/>
<dbReference type="InterPro" id="IPR024747">
    <property type="entry name" value="Pyridox_Oxase-rel"/>
</dbReference>
<keyword evidence="2" id="KW-1185">Reference proteome</keyword>
<dbReference type="SUPFAM" id="SSF50475">
    <property type="entry name" value="FMN-binding split barrel"/>
    <property type="match status" value="1"/>
</dbReference>
<reference evidence="1 2" key="1">
    <citation type="submission" date="2016-05" db="EMBL/GenBank/DDBJ databases">
        <title>Complete genome sequence of a phthalic acid esters degrading Mycobacterium sp. YC-RL4.</title>
        <authorList>
            <person name="Ren L."/>
            <person name="Fan S."/>
            <person name="Ruth N."/>
            <person name="Jia Y."/>
            <person name="Wang J."/>
            <person name="Qiao C."/>
        </authorList>
    </citation>
    <scope>NUCLEOTIDE SEQUENCE [LARGE SCALE GENOMIC DNA]</scope>
    <source>
        <strain evidence="1 2">YC-RL4</strain>
    </source>
</reference>
<dbReference type="Proteomes" id="UP000077143">
    <property type="component" value="Chromosome"/>
</dbReference>
<proteinExistence type="predicted"/>
<dbReference type="EMBL" id="CP015596">
    <property type="protein sequence ID" value="ANE82057.1"/>
    <property type="molecule type" value="Genomic_DNA"/>
</dbReference>